<dbReference type="EMBL" id="QNSB01000003">
    <property type="protein sequence ID" value="RBP72801.1"/>
    <property type="molecule type" value="Genomic_DNA"/>
</dbReference>
<comment type="caution">
    <text evidence="2">The sequence shown here is derived from an EMBL/GenBank/DDBJ whole genome shotgun (WGS) entry which is preliminary data.</text>
</comment>
<dbReference type="InterPro" id="IPR045596">
    <property type="entry name" value="DUF6459"/>
</dbReference>
<feature type="region of interest" description="Disordered" evidence="1">
    <location>
        <begin position="78"/>
        <end position="100"/>
    </location>
</feature>
<dbReference type="RefSeq" id="WP_113903290.1">
    <property type="nucleotide sequence ID" value="NZ_QNSB01000003.1"/>
</dbReference>
<sequence length="148" mass="16426">MTAPLVLSRPRAASPARPLSRRTAQGPRPPGPEDDARIAATARSLAVACLEIFAGLRRSESIARWVDRDLLERIDRRAQLRAELSPPRPPADPDPRRRVRAGTARVCRIDDGIAEVTVVVHTPQRSRAVAIRLELITTRWTMTALQTM</sequence>
<dbReference type="AlphaFoldDB" id="A0A366ILP2"/>
<protein>
    <submittedName>
        <fullName evidence="2">Uncharacterized protein</fullName>
    </submittedName>
</protein>
<evidence type="ECO:0000256" key="1">
    <source>
        <dbReference type="SAM" id="MobiDB-lite"/>
    </source>
</evidence>
<evidence type="ECO:0000313" key="2">
    <source>
        <dbReference type="EMBL" id="RBP72801.1"/>
    </source>
</evidence>
<reference evidence="2 3" key="1">
    <citation type="submission" date="2018-06" db="EMBL/GenBank/DDBJ databases">
        <title>Freshwater and sediment microbial communities from various areas in North America, analyzing microbe dynamics in response to fracking.</title>
        <authorList>
            <person name="Lamendella R."/>
        </authorList>
    </citation>
    <scope>NUCLEOTIDE SEQUENCE [LARGE SCALE GENOMIC DNA]</scope>
    <source>
        <strain evidence="2 3">3b_TX</strain>
    </source>
</reference>
<keyword evidence="3" id="KW-1185">Reference proteome</keyword>
<feature type="region of interest" description="Disordered" evidence="1">
    <location>
        <begin position="1"/>
        <end position="35"/>
    </location>
</feature>
<dbReference type="Pfam" id="PF20060">
    <property type="entry name" value="DUF6459"/>
    <property type="match status" value="1"/>
</dbReference>
<gene>
    <name evidence="2" type="ORF">DFO65_10392</name>
</gene>
<dbReference type="Proteomes" id="UP000253509">
    <property type="component" value="Unassembled WGS sequence"/>
</dbReference>
<organism evidence="2 3">
    <name type="scientific">Brevibacterium celere</name>
    <dbReference type="NCBI Taxonomy" id="225845"/>
    <lineage>
        <taxon>Bacteria</taxon>
        <taxon>Bacillati</taxon>
        <taxon>Actinomycetota</taxon>
        <taxon>Actinomycetes</taxon>
        <taxon>Micrococcales</taxon>
        <taxon>Brevibacteriaceae</taxon>
        <taxon>Brevibacterium</taxon>
    </lineage>
</organism>
<evidence type="ECO:0000313" key="3">
    <source>
        <dbReference type="Proteomes" id="UP000253509"/>
    </source>
</evidence>
<feature type="compositionally biased region" description="Low complexity" evidence="1">
    <location>
        <begin position="7"/>
        <end position="22"/>
    </location>
</feature>
<proteinExistence type="predicted"/>
<name>A0A366ILP2_9MICO</name>
<accession>A0A366ILP2</accession>